<dbReference type="Proteomes" id="UP001479933">
    <property type="component" value="Chromosome"/>
</dbReference>
<feature type="transmembrane region" description="Helical" evidence="5">
    <location>
        <begin position="102"/>
        <end position="122"/>
    </location>
</feature>
<feature type="transmembrane region" description="Helical" evidence="5">
    <location>
        <begin position="342"/>
        <end position="361"/>
    </location>
</feature>
<evidence type="ECO:0000256" key="2">
    <source>
        <dbReference type="ARBA" id="ARBA00022692"/>
    </source>
</evidence>
<keyword evidence="2 5" id="KW-0812">Transmembrane</keyword>
<gene>
    <name evidence="7" type="ORF">RVF87_08205</name>
</gene>
<feature type="transmembrane region" description="Helical" evidence="5">
    <location>
        <begin position="153"/>
        <end position="172"/>
    </location>
</feature>
<keyword evidence="8" id="KW-1185">Reference proteome</keyword>
<feature type="domain" description="Integral membrane bound transporter" evidence="6">
    <location>
        <begin position="305"/>
        <end position="434"/>
    </location>
</feature>
<evidence type="ECO:0000256" key="5">
    <source>
        <dbReference type="SAM" id="Phobius"/>
    </source>
</evidence>
<comment type="subcellular location">
    <subcellularLocation>
        <location evidence="1">Membrane</location>
        <topology evidence="1">Multi-pass membrane protein</topology>
    </subcellularLocation>
</comment>
<name>A0ABZ2U5X2_9ACTN</name>
<reference evidence="7 8" key="1">
    <citation type="journal article" date="2023" name="Virus Evol.">
        <title>Computational host range prediction-The good, the bad, and the ugly.</title>
        <authorList>
            <person name="Howell A.A."/>
            <person name="Versoza C.J."/>
            <person name="Pfeifer S.P."/>
        </authorList>
    </citation>
    <scope>NUCLEOTIDE SEQUENCE [LARGE SCALE GENOMIC DNA]</scope>
    <source>
        <strain evidence="7 8">1610/1b</strain>
    </source>
</reference>
<organism evidence="7 8">
    <name type="scientific">Gordonia hydrophobica</name>
    <dbReference type="NCBI Taxonomy" id="40516"/>
    <lineage>
        <taxon>Bacteria</taxon>
        <taxon>Bacillati</taxon>
        <taxon>Actinomycetota</taxon>
        <taxon>Actinomycetes</taxon>
        <taxon>Mycobacteriales</taxon>
        <taxon>Gordoniaceae</taxon>
        <taxon>Gordonia</taxon>
    </lineage>
</organism>
<keyword evidence="4 5" id="KW-0472">Membrane</keyword>
<evidence type="ECO:0000259" key="6">
    <source>
        <dbReference type="Pfam" id="PF13515"/>
    </source>
</evidence>
<feature type="transmembrane region" description="Helical" evidence="5">
    <location>
        <begin position="367"/>
        <end position="384"/>
    </location>
</feature>
<proteinExistence type="predicted"/>
<evidence type="ECO:0000313" key="8">
    <source>
        <dbReference type="Proteomes" id="UP001479933"/>
    </source>
</evidence>
<feature type="transmembrane region" description="Helical" evidence="5">
    <location>
        <begin position="34"/>
        <end position="65"/>
    </location>
</feature>
<keyword evidence="3 5" id="KW-1133">Transmembrane helix</keyword>
<accession>A0ABZ2U5X2</accession>
<dbReference type="RefSeq" id="WP_066164197.1">
    <property type="nucleotide sequence ID" value="NZ_CP136137.1"/>
</dbReference>
<feature type="transmembrane region" description="Helical" evidence="5">
    <location>
        <begin position="391"/>
        <end position="413"/>
    </location>
</feature>
<dbReference type="Pfam" id="PF13515">
    <property type="entry name" value="FUSC_2"/>
    <property type="match status" value="1"/>
</dbReference>
<evidence type="ECO:0000313" key="7">
    <source>
        <dbReference type="EMBL" id="WYY09022.1"/>
    </source>
</evidence>
<feature type="transmembrane region" description="Helical" evidence="5">
    <location>
        <begin position="425"/>
        <end position="443"/>
    </location>
</feature>
<evidence type="ECO:0000256" key="1">
    <source>
        <dbReference type="ARBA" id="ARBA00004141"/>
    </source>
</evidence>
<sequence>MTSVHPSKRAALAVWDFFAPRHTPGTLTPAARSAAISVIVVLACCLIFTPQLGLIGMLGGLTTYWENGRPLWARLRHGVIVTAGLVATMSVGVLVAAHRWAIVPASIGIILVSGMIYFVFMLTRGPSPVMLFYAGVVGSFFGAHPSLGWKLVGVTAFASTLATLLMAIPAMFPRRGPEHRAIITADKAVAAYGRTLSDDPAAARTARDLATDAVNTAGLTLRSAWPADHGDHFHRLHDDLTSITDQWRRTVARHAGTAPDPSADTREPITDVFRRPPVRYLVRRAFNRHSIEWFTTWRMALAAGIAGIVSELCGIGHPYWAIITGTIIINQWMDRRTSTRRAAHRTVGTLLGVGVVGLVALLDPTPWGGVAVVIACLIGQFLAFQLNYALALVFITPMALIAIETSDGGAISYGQLVSDRFLDTIIGALAALAVTYATSYWFPRRIIRDQSARANAAIARVHSARAQAARVGAAHGTPDRTGLAEDALVELQYELTRHMNVLEKAVADDPRLAGLAPAEHRTTDRGYAALIG</sequence>
<feature type="transmembrane region" description="Helical" evidence="5">
    <location>
        <begin position="77"/>
        <end position="96"/>
    </location>
</feature>
<protein>
    <submittedName>
        <fullName evidence="7">FUSC family protein</fullName>
    </submittedName>
</protein>
<evidence type="ECO:0000256" key="4">
    <source>
        <dbReference type="ARBA" id="ARBA00023136"/>
    </source>
</evidence>
<evidence type="ECO:0000256" key="3">
    <source>
        <dbReference type="ARBA" id="ARBA00022989"/>
    </source>
</evidence>
<dbReference type="EMBL" id="CP136137">
    <property type="protein sequence ID" value="WYY09022.1"/>
    <property type="molecule type" value="Genomic_DNA"/>
</dbReference>
<dbReference type="InterPro" id="IPR049453">
    <property type="entry name" value="Memb_transporter_dom"/>
</dbReference>